<dbReference type="EMBL" id="MUJZ01048771">
    <property type="protein sequence ID" value="OTF74076.1"/>
    <property type="molecule type" value="Genomic_DNA"/>
</dbReference>
<keyword evidence="3" id="KW-1185">Reference proteome</keyword>
<evidence type="ECO:0000259" key="1">
    <source>
        <dbReference type="Pfam" id="PF14661"/>
    </source>
</evidence>
<proteinExistence type="predicted"/>
<sequence length="344" mass="41147">MPVTRNVLYVRFITLTIIARFKFQSFDKLTPTQFSLFCYFLFYRQNPESCHLRFRGVFPSRDVQQEAEFRRLAIETINDFADRNQERLVKLKKIPAIHYQRLSGSVFVEQMFNLSLYIMLIHTSKPKFQPSINELSVFKSINEREEFVRQQYIEYENNLKQFEQSKQQIELFIKDYEQSVDKISSNLSHLRQYGCIDELKEINENFAIKLSKINDNIEKMLCRWNEILSSNENLRSHNQDPSNLVNLSTNFIMNLKDTMKEFEKFVRNDEDSKAKWLQAFQHFSLLNEIVLKVESKLREISSQFAKIEREKKEILSSEFAKQLHNRIENHVQTLLNLDLQLKID</sequence>
<dbReference type="OrthoDB" id="6499387at2759"/>
<evidence type="ECO:0000313" key="3">
    <source>
        <dbReference type="Proteomes" id="UP000194236"/>
    </source>
</evidence>
<dbReference type="AlphaFoldDB" id="A0A1Y3B375"/>
<dbReference type="InterPro" id="IPR028163">
    <property type="entry name" value="HAUS_6_N"/>
</dbReference>
<name>A0A1Y3B375_EURMA</name>
<organism evidence="2 3">
    <name type="scientific">Euroglyphus maynei</name>
    <name type="common">Mayne's house dust mite</name>
    <dbReference type="NCBI Taxonomy" id="6958"/>
    <lineage>
        <taxon>Eukaryota</taxon>
        <taxon>Metazoa</taxon>
        <taxon>Ecdysozoa</taxon>
        <taxon>Arthropoda</taxon>
        <taxon>Chelicerata</taxon>
        <taxon>Arachnida</taxon>
        <taxon>Acari</taxon>
        <taxon>Acariformes</taxon>
        <taxon>Sarcoptiformes</taxon>
        <taxon>Astigmata</taxon>
        <taxon>Psoroptidia</taxon>
        <taxon>Analgoidea</taxon>
        <taxon>Pyroglyphidae</taxon>
        <taxon>Pyroglyphinae</taxon>
        <taxon>Euroglyphus</taxon>
    </lineage>
</organism>
<reference evidence="2 3" key="1">
    <citation type="submission" date="2017-03" db="EMBL/GenBank/DDBJ databases">
        <title>Genome Survey of Euroglyphus maynei.</title>
        <authorList>
            <person name="Arlian L.G."/>
            <person name="Morgan M.S."/>
            <person name="Rider S.D."/>
        </authorList>
    </citation>
    <scope>NUCLEOTIDE SEQUENCE [LARGE SCALE GENOMIC DNA]</scope>
    <source>
        <strain evidence="2">Arlian Lab</strain>
        <tissue evidence="2">Whole body</tissue>
    </source>
</reference>
<gene>
    <name evidence="2" type="ORF">BLA29_001130</name>
</gene>
<dbReference type="Proteomes" id="UP000194236">
    <property type="component" value="Unassembled WGS sequence"/>
</dbReference>
<comment type="caution">
    <text evidence="2">The sequence shown here is derived from an EMBL/GenBank/DDBJ whole genome shotgun (WGS) entry which is preliminary data.</text>
</comment>
<accession>A0A1Y3B375</accession>
<feature type="domain" description="HAUS augmin-like complex subunit 6 N-terminal" evidence="1">
    <location>
        <begin position="20"/>
        <end position="224"/>
    </location>
</feature>
<evidence type="ECO:0000313" key="2">
    <source>
        <dbReference type="EMBL" id="OTF74076.1"/>
    </source>
</evidence>
<protein>
    <recommendedName>
        <fullName evidence="1">HAUS augmin-like complex subunit 6 N-terminal domain-containing protein</fullName>
    </recommendedName>
</protein>
<dbReference type="Pfam" id="PF14661">
    <property type="entry name" value="HAUS6_N"/>
    <property type="match status" value="1"/>
</dbReference>